<evidence type="ECO:0000313" key="7">
    <source>
        <dbReference type="EMBL" id="AFG37382.1"/>
    </source>
</evidence>
<dbReference type="GO" id="GO:0008381">
    <property type="term" value="F:mechanosensitive monoatomic ion channel activity"/>
    <property type="evidence" value="ECO:0007669"/>
    <property type="project" value="UniProtKB-ARBA"/>
</dbReference>
<gene>
    <name evidence="7" type="ordered locus">Spiaf_1307</name>
</gene>
<dbReference type="Pfam" id="PF00924">
    <property type="entry name" value="MS_channel_2nd"/>
    <property type="match status" value="1"/>
</dbReference>
<evidence type="ECO:0000256" key="3">
    <source>
        <dbReference type="ARBA" id="ARBA00022989"/>
    </source>
</evidence>
<dbReference type="STRING" id="889378.Spiaf_1307"/>
<dbReference type="HOGENOM" id="CLU_021080_0_0_12"/>
<feature type="transmembrane region" description="Helical" evidence="5">
    <location>
        <begin position="97"/>
        <end position="122"/>
    </location>
</feature>
<evidence type="ECO:0000313" key="8">
    <source>
        <dbReference type="Proteomes" id="UP000007383"/>
    </source>
</evidence>
<dbReference type="EMBL" id="CP003282">
    <property type="protein sequence ID" value="AFG37382.1"/>
    <property type="molecule type" value="Genomic_DNA"/>
</dbReference>
<accession>H9UIN9</accession>
<dbReference type="AlphaFoldDB" id="H9UIN9"/>
<evidence type="ECO:0000256" key="5">
    <source>
        <dbReference type="SAM" id="Phobius"/>
    </source>
</evidence>
<keyword evidence="4 5" id="KW-0472">Membrane</keyword>
<dbReference type="KEGG" id="sfc:Spiaf_1307"/>
<dbReference type="Proteomes" id="UP000007383">
    <property type="component" value="Chromosome"/>
</dbReference>
<protein>
    <submittedName>
        <fullName evidence="7">Small-conductance mechanosensitive channel</fullName>
    </submittedName>
</protein>
<proteinExistence type="predicted"/>
<evidence type="ECO:0000256" key="4">
    <source>
        <dbReference type="ARBA" id="ARBA00023136"/>
    </source>
</evidence>
<evidence type="ECO:0000259" key="6">
    <source>
        <dbReference type="Pfam" id="PF00924"/>
    </source>
</evidence>
<feature type="transmembrane region" description="Helical" evidence="5">
    <location>
        <begin position="171"/>
        <end position="190"/>
    </location>
</feature>
<evidence type="ECO:0000256" key="1">
    <source>
        <dbReference type="ARBA" id="ARBA00004370"/>
    </source>
</evidence>
<comment type="subcellular location">
    <subcellularLocation>
        <location evidence="1">Membrane</location>
    </subcellularLocation>
</comment>
<feature type="domain" description="Mechanosensitive ion channel MscS" evidence="6">
    <location>
        <begin position="193"/>
        <end position="259"/>
    </location>
</feature>
<dbReference type="GO" id="GO:0016020">
    <property type="term" value="C:membrane"/>
    <property type="evidence" value="ECO:0007669"/>
    <property type="project" value="UniProtKB-SubCell"/>
</dbReference>
<evidence type="ECO:0000256" key="2">
    <source>
        <dbReference type="ARBA" id="ARBA00022692"/>
    </source>
</evidence>
<dbReference type="SUPFAM" id="SSF50182">
    <property type="entry name" value="Sm-like ribonucleoproteins"/>
    <property type="match status" value="1"/>
</dbReference>
<feature type="transmembrane region" description="Helical" evidence="5">
    <location>
        <begin position="20"/>
        <end position="45"/>
    </location>
</feature>
<dbReference type="PANTHER" id="PTHR30566:SF25">
    <property type="entry name" value="INNER MEMBRANE PROTEIN"/>
    <property type="match status" value="1"/>
</dbReference>
<dbReference type="PATRIC" id="fig|889378.3.peg.1311"/>
<keyword evidence="2 5" id="KW-0812">Transmembrane</keyword>
<feature type="transmembrane region" description="Helical" evidence="5">
    <location>
        <begin position="71"/>
        <end position="91"/>
    </location>
</feature>
<dbReference type="eggNOG" id="COG0668">
    <property type="taxonomic scope" value="Bacteria"/>
</dbReference>
<dbReference type="InterPro" id="IPR010920">
    <property type="entry name" value="LSM_dom_sf"/>
</dbReference>
<dbReference type="Gene3D" id="2.30.30.60">
    <property type="match status" value="1"/>
</dbReference>
<organism evidence="7 8">
    <name type="scientific">Spirochaeta africana (strain ATCC 700263 / DSM 8902 / Z-7692)</name>
    <dbReference type="NCBI Taxonomy" id="889378"/>
    <lineage>
        <taxon>Bacteria</taxon>
        <taxon>Pseudomonadati</taxon>
        <taxon>Spirochaetota</taxon>
        <taxon>Spirochaetia</taxon>
        <taxon>Spirochaetales</taxon>
        <taxon>Spirochaetaceae</taxon>
        <taxon>Spirochaeta</taxon>
    </lineage>
</organism>
<reference evidence="8" key="1">
    <citation type="journal article" date="2013" name="Stand. Genomic Sci.">
        <title>Complete genome sequence of the halophilic bacterium Spirochaeta africana type strain (Z-7692(T)) from the alkaline Lake Magadi in the East African Rift.</title>
        <authorList>
            <person name="Liolos K."/>
            <person name="Abt B."/>
            <person name="Scheuner C."/>
            <person name="Teshima H."/>
            <person name="Held B."/>
            <person name="Lapidus A."/>
            <person name="Nolan M."/>
            <person name="Lucas S."/>
            <person name="Deshpande S."/>
            <person name="Cheng J.F."/>
            <person name="Tapia R."/>
            <person name="Goodwin L.A."/>
            <person name="Pitluck S."/>
            <person name="Pagani I."/>
            <person name="Ivanova N."/>
            <person name="Mavromatis K."/>
            <person name="Mikhailova N."/>
            <person name="Huntemann M."/>
            <person name="Pati A."/>
            <person name="Chen A."/>
            <person name="Palaniappan K."/>
            <person name="Land M."/>
            <person name="Rohde M."/>
            <person name="Tindall B.J."/>
            <person name="Detter J.C."/>
            <person name="Goker M."/>
            <person name="Bristow J."/>
            <person name="Eisen J.A."/>
            <person name="Markowitz V."/>
            <person name="Hugenholtz P."/>
            <person name="Woyke T."/>
            <person name="Klenk H.P."/>
            <person name="Kyrpides N.C."/>
        </authorList>
    </citation>
    <scope>NUCLEOTIDE SEQUENCE</scope>
    <source>
        <strain evidence="8">ATCC 700263 / DSM 8902 / Z-7692</strain>
    </source>
</reference>
<dbReference type="Gene3D" id="1.10.287.1260">
    <property type="match status" value="1"/>
</dbReference>
<dbReference type="InterPro" id="IPR023408">
    <property type="entry name" value="MscS_beta-dom_sf"/>
</dbReference>
<dbReference type="PANTHER" id="PTHR30566">
    <property type="entry name" value="YNAI-RELATED MECHANOSENSITIVE ION CHANNEL"/>
    <property type="match status" value="1"/>
</dbReference>
<keyword evidence="3 5" id="KW-1133">Transmembrane helix</keyword>
<sequence>MDALYTGLSSIIAPLLHSVLVRGVILGAAVLIITRLLHAVLYAVLRHTARRRRSSTMELFVERTRKPTNRLALSIGLWASIDLLGLTPPTTEVVRHALILIMISLITSLAVTCIRAVAHLLVRQFDVSARDNLQARKVYTQVRVFEQIATVTVIIIAIASGLMTFDGIQQIGASILASAGIAGLVLGVAAQKSLANVIAGIMIAITQPIRLDDAVIIEGEWGRIEEITLTYVVVRIWDKRRLVVPITYFVDQPFQNWTRTSSDILGTVTLHLDYRMPVDELRRCQSEILSESDLWDGQVDVIQVTETTPTTMVVRCLVSAVDSPSAWDLRVLVRERLIGFLQREYPDYLPRTRIEASITERPAPRPQGVPE</sequence>
<dbReference type="InterPro" id="IPR006685">
    <property type="entry name" value="MscS_channel_2nd"/>
</dbReference>
<keyword evidence="8" id="KW-1185">Reference proteome</keyword>
<name>H9UIN9_SPIAZ</name>
<feature type="transmembrane region" description="Helical" evidence="5">
    <location>
        <begin position="143"/>
        <end position="165"/>
    </location>
</feature>
<dbReference type="RefSeq" id="WP_014455370.1">
    <property type="nucleotide sequence ID" value="NC_017098.1"/>
</dbReference>